<dbReference type="NCBIfam" id="TIGR00277">
    <property type="entry name" value="HDIG"/>
    <property type="match status" value="1"/>
</dbReference>
<dbReference type="EMBL" id="CADCTO010000120">
    <property type="protein sequence ID" value="CAA9229481.1"/>
    <property type="molecule type" value="Genomic_DNA"/>
</dbReference>
<feature type="compositionally biased region" description="Low complexity" evidence="1">
    <location>
        <begin position="66"/>
        <end position="82"/>
    </location>
</feature>
<dbReference type="InterPro" id="IPR052340">
    <property type="entry name" value="RNase_Y/CdgJ"/>
</dbReference>
<feature type="region of interest" description="Disordered" evidence="1">
    <location>
        <begin position="1"/>
        <end position="24"/>
    </location>
</feature>
<dbReference type="AlphaFoldDB" id="A0A6J4HNT6"/>
<evidence type="ECO:0000256" key="1">
    <source>
        <dbReference type="SAM" id="MobiDB-lite"/>
    </source>
</evidence>
<dbReference type="InterPro" id="IPR006675">
    <property type="entry name" value="HDIG_dom"/>
</dbReference>
<dbReference type="SMART" id="SM00471">
    <property type="entry name" value="HDc"/>
    <property type="match status" value="1"/>
</dbReference>
<dbReference type="PROSITE" id="PS51833">
    <property type="entry name" value="HDOD"/>
    <property type="match status" value="1"/>
</dbReference>
<organism evidence="3">
    <name type="scientific">uncultured Armatimonadetes bacterium</name>
    <dbReference type="NCBI Taxonomy" id="157466"/>
    <lineage>
        <taxon>Bacteria</taxon>
        <taxon>Bacillati</taxon>
        <taxon>Armatimonadota</taxon>
        <taxon>environmental samples</taxon>
    </lineage>
</organism>
<name>A0A6J4HNT6_9BACT</name>
<feature type="region of interest" description="Disordered" evidence="1">
    <location>
        <begin position="41"/>
        <end position="88"/>
    </location>
</feature>
<dbReference type="InterPro" id="IPR013976">
    <property type="entry name" value="HDOD"/>
</dbReference>
<dbReference type="Pfam" id="PF08668">
    <property type="entry name" value="HDOD"/>
    <property type="match status" value="1"/>
</dbReference>
<reference evidence="3" key="1">
    <citation type="submission" date="2020-02" db="EMBL/GenBank/DDBJ databases">
        <authorList>
            <person name="Meier V. D."/>
        </authorList>
    </citation>
    <scope>NUCLEOTIDE SEQUENCE</scope>
    <source>
        <strain evidence="3">AVDCRST_MAG63</strain>
    </source>
</reference>
<evidence type="ECO:0000313" key="3">
    <source>
        <dbReference type="EMBL" id="CAA9229481.1"/>
    </source>
</evidence>
<feature type="compositionally biased region" description="Basic residues" evidence="1">
    <location>
        <begin position="1"/>
        <end position="10"/>
    </location>
</feature>
<dbReference type="SUPFAM" id="SSF109604">
    <property type="entry name" value="HD-domain/PDEase-like"/>
    <property type="match status" value="1"/>
</dbReference>
<dbReference type="PANTHER" id="PTHR33525">
    <property type="match status" value="1"/>
</dbReference>
<evidence type="ECO:0000259" key="2">
    <source>
        <dbReference type="PROSITE" id="PS51833"/>
    </source>
</evidence>
<feature type="domain" description="HDOD" evidence="2">
    <location>
        <begin position="103"/>
        <end position="300"/>
    </location>
</feature>
<accession>A0A6J4HNT6</accession>
<feature type="compositionally biased region" description="Low complexity" evidence="1">
    <location>
        <begin position="46"/>
        <end position="58"/>
    </location>
</feature>
<dbReference type="PANTHER" id="PTHR33525:SF3">
    <property type="entry name" value="RIBONUCLEASE Y"/>
    <property type="match status" value="1"/>
</dbReference>
<gene>
    <name evidence="3" type="ORF">AVDCRST_MAG63-899</name>
</gene>
<sequence>MGKTRTRASHARPGCSGQPPERFERRVRAFPVKVSDSMAIPIQEVTTTTSTPPSASESLAERRARLSAQQAASAGASKSAGGVQTQERDPATVAELVARAGDLAALPQVVMQVIHLTGNPNASANGIERIIGSDQALTARILTLANSSYYGLPRRISSIREAVVFLGFKSVRNLAMTVTSFNLFLGKSDEQSLARRDLWKHSLNAGLCGKLIAGAIPNAGISEEVFTAALLHDIGKMLMHQHLSRPFHLALNTAREKRAPFHEVEAEFLPFTHAEVGAALAMHWNLPAVLVEAIGFHHKPGQAAADPKTCAVVTLANDMANLFGDTSQASSPGPDDDALPVNEVAVAVLEIKPDALRRIAGACAAELHAGSALASLM</sequence>
<proteinExistence type="predicted"/>
<dbReference type="Gene3D" id="1.10.3210.10">
    <property type="entry name" value="Hypothetical protein af1432"/>
    <property type="match status" value="1"/>
</dbReference>
<protein>
    <recommendedName>
        <fullName evidence="2">HDOD domain-containing protein</fullName>
    </recommendedName>
</protein>
<dbReference type="InterPro" id="IPR003607">
    <property type="entry name" value="HD/PDEase_dom"/>
</dbReference>
<dbReference type="CDD" id="cd00077">
    <property type="entry name" value="HDc"/>
    <property type="match status" value="1"/>
</dbReference>